<dbReference type="AlphaFoldDB" id="A0A6D2CK85"/>
<dbReference type="EMBL" id="JRPH02000002">
    <property type="protein sequence ID" value="TLE06258.1"/>
    <property type="molecule type" value="Genomic_DNA"/>
</dbReference>
<dbReference type="RefSeq" id="WP_138160728.1">
    <property type="nucleotide sequence ID" value="NZ_JAERIZ010000001.1"/>
</dbReference>
<reference evidence="1 2" key="1">
    <citation type="journal article" date="2014" name="Genome Announc.">
        <title>Draft genome sequences of eight enterohepatic helicobacter species isolated from both laboratory and wild rodents.</title>
        <authorList>
            <person name="Sheh A."/>
            <person name="Shen Z."/>
            <person name="Fox J.G."/>
        </authorList>
    </citation>
    <scope>NUCLEOTIDE SEQUENCE [LARGE SCALE GENOMIC DNA]</scope>
    <source>
        <strain evidence="1 2">Missouri</strain>
    </source>
</reference>
<accession>A0A6D2CK85</accession>
<comment type="caution">
    <text evidence="1">The sequence shown here is derived from an EMBL/GenBank/DDBJ whole genome shotgun (WGS) entry which is preliminary data.</text>
</comment>
<sequence length="92" mass="10855">MRKYYHESSLHSKSPALCPHQDLDPKSYRNNTLHVIKKNFIIESKHNCLLNTMETIQNTQACIFFSVIFYTMLESSLYNHTATKHNIIFINH</sequence>
<proteinExistence type="predicted"/>
<protein>
    <submittedName>
        <fullName evidence="1">Uncharacterized protein</fullName>
    </submittedName>
</protein>
<evidence type="ECO:0000313" key="1">
    <source>
        <dbReference type="EMBL" id="TLE06258.1"/>
    </source>
</evidence>
<organism evidence="1 2">
    <name type="scientific">Helicobacter bilis</name>
    <dbReference type="NCBI Taxonomy" id="37372"/>
    <lineage>
        <taxon>Bacteria</taxon>
        <taxon>Pseudomonadati</taxon>
        <taxon>Campylobacterota</taxon>
        <taxon>Epsilonproteobacteria</taxon>
        <taxon>Campylobacterales</taxon>
        <taxon>Helicobacteraceae</taxon>
        <taxon>Helicobacter</taxon>
    </lineage>
</organism>
<dbReference type="Proteomes" id="UP000029870">
    <property type="component" value="Unassembled WGS sequence"/>
</dbReference>
<name>A0A6D2CK85_9HELI</name>
<evidence type="ECO:0000313" key="2">
    <source>
        <dbReference type="Proteomes" id="UP000029870"/>
    </source>
</evidence>
<gene>
    <name evidence="1" type="ORF">LS77_000815</name>
</gene>